<dbReference type="EMBL" id="JAIWYP010000005">
    <property type="protein sequence ID" value="KAH3818388.1"/>
    <property type="molecule type" value="Genomic_DNA"/>
</dbReference>
<dbReference type="AlphaFoldDB" id="A0A9D4JRS6"/>
<reference evidence="1" key="1">
    <citation type="journal article" date="2019" name="bioRxiv">
        <title>The Genome of the Zebra Mussel, Dreissena polymorpha: A Resource for Invasive Species Research.</title>
        <authorList>
            <person name="McCartney M.A."/>
            <person name="Auch B."/>
            <person name="Kono T."/>
            <person name="Mallez S."/>
            <person name="Zhang Y."/>
            <person name="Obille A."/>
            <person name="Becker A."/>
            <person name="Abrahante J.E."/>
            <person name="Garbe J."/>
            <person name="Badalamenti J.P."/>
            <person name="Herman A."/>
            <person name="Mangelson H."/>
            <person name="Liachko I."/>
            <person name="Sullivan S."/>
            <person name="Sone E.D."/>
            <person name="Koren S."/>
            <person name="Silverstein K.A.T."/>
            <person name="Beckman K.B."/>
            <person name="Gohl D.M."/>
        </authorList>
    </citation>
    <scope>NUCLEOTIDE SEQUENCE</scope>
    <source>
        <strain evidence="1">Duluth1</strain>
        <tissue evidence="1">Whole animal</tissue>
    </source>
</reference>
<dbReference type="Proteomes" id="UP000828390">
    <property type="component" value="Unassembled WGS sequence"/>
</dbReference>
<protein>
    <submittedName>
        <fullName evidence="1">Uncharacterized protein</fullName>
    </submittedName>
</protein>
<evidence type="ECO:0000313" key="2">
    <source>
        <dbReference type="Proteomes" id="UP000828390"/>
    </source>
</evidence>
<comment type="caution">
    <text evidence="1">The sequence shown here is derived from an EMBL/GenBank/DDBJ whole genome shotgun (WGS) entry which is preliminary data.</text>
</comment>
<keyword evidence="2" id="KW-1185">Reference proteome</keyword>
<sequence length="64" mass="7298">MNCATCVYNDLTDAALVTKATCCVIVSAMRTLSLSMLWFIRSRRCFSTSGFRTCEVKKIVFYNR</sequence>
<reference evidence="1" key="2">
    <citation type="submission" date="2020-11" db="EMBL/GenBank/DDBJ databases">
        <authorList>
            <person name="McCartney M.A."/>
            <person name="Auch B."/>
            <person name="Kono T."/>
            <person name="Mallez S."/>
            <person name="Becker A."/>
            <person name="Gohl D.M."/>
            <person name="Silverstein K.A.T."/>
            <person name="Koren S."/>
            <person name="Bechman K.B."/>
            <person name="Herman A."/>
            <person name="Abrahante J.E."/>
            <person name="Garbe J."/>
        </authorList>
    </citation>
    <scope>NUCLEOTIDE SEQUENCE</scope>
    <source>
        <strain evidence="1">Duluth1</strain>
        <tissue evidence="1">Whole animal</tissue>
    </source>
</reference>
<organism evidence="1 2">
    <name type="scientific">Dreissena polymorpha</name>
    <name type="common">Zebra mussel</name>
    <name type="synonym">Mytilus polymorpha</name>
    <dbReference type="NCBI Taxonomy" id="45954"/>
    <lineage>
        <taxon>Eukaryota</taxon>
        <taxon>Metazoa</taxon>
        <taxon>Spiralia</taxon>
        <taxon>Lophotrochozoa</taxon>
        <taxon>Mollusca</taxon>
        <taxon>Bivalvia</taxon>
        <taxon>Autobranchia</taxon>
        <taxon>Heteroconchia</taxon>
        <taxon>Euheterodonta</taxon>
        <taxon>Imparidentia</taxon>
        <taxon>Neoheterodontei</taxon>
        <taxon>Myida</taxon>
        <taxon>Dreissenoidea</taxon>
        <taxon>Dreissenidae</taxon>
        <taxon>Dreissena</taxon>
    </lineage>
</organism>
<proteinExistence type="predicted"/>
<gene>
    <name evidence="1" type="ORF">DPMN_119996</name>
</gene>
<name>A0A9D4JRS6_DREPO</name>
<accession>A0A9D4JRS6</accession>
<evidence type="ECO:0000313" key="1">
    <source>
        <dbReference type="EMBL" id="KAH3818388.1"/>
    </source>
</evidence>